<accession>A0A819IST2</accession>
<dbReference type="Pfam" id="PF02338">
    <property type="entry name" value="OTU"/>
    <property type="match status" value="1"/>
</dbReference>
<dbReference type="EMBL" id="CAJOBB010001942">
    <property type="protein sequence ID" value="CAF3921687.1"/>
    <property type="molecule type" value="Genomic_DNA"/>
</dbReference>
<gene>
    <name evidence="2" type="ORF">KXQ929_LOCUS23941</name>
</gene>
<dbReference type="PANTHER" id="PTHR12419">
    <property type="entry name" value="OTU DOMAIN CONTAINING PROTEIN"/>
    <property type="match status" value="1"/>
</dbReference>
<dbReference type="InterPro" id="IPR038765">
    <property type="entry name" value="Papain-like_cys_pep_sf"/>
</dbReference>
<name>A0A819IST2_9BILA</name>
<comment type="caution">
    <text evidence="2">The sequence shown here is derived from an EMBL/GenBank/DDBJ whole genome shotgun (WGS) entry which is preliminary data.</text>
</comment>
<organism evidence="2 3">
    <name type="scientific">Adineta steineri</name>
    <dbReference type="NCBI Taxonomy" id="433720"/>
    <lineage>
        <taxon>Eukaryota</taxon>
        <taxon>Metazoa</taxon>
        <taxon>Spiralia</taxon>
        <taxon>Gnathifera</taxon>
        <taxon>Rotifera</taxon>
        <taxon>Eurotatoria</taxon>
        <taxon>Bdelloidea</taxon>
        <taxon>Adinetida</taxon>
        <taxon>Adinetidae</taxon>
        <taxon>Adineta</taxon>
    </lineage>
</organism>
<dbReference type="GO" id="GO:0004843">
    <property type="term" value="F:cysteine-type deubiquitinase activity"/>
    <property type="evidence" value="ECO:0007669"/>
    <property type="project" value="TreeGrafter"/>
</dbReference>
<dbReference type="InterPro" id="IPR003323">
    <property type="entry name" value="OTU_dom"/>
</dbReference>
<feature type="domain" description="OTU" evidence="1">
    <location>
        <begin position="164"/>
        <end position="292"/>
    </location>
</feature>
<evidence type="ECO:0000313" key="3">
    <source>
        <dbReference type="Proteomes" id="UP000663868"/>
    </source>
</evidence>
<protein>
    <recommendedName>
        <fullName evidence="1">OTU domain-containing protein</fullName>
    </recommendedName>
</protein>
<evidence type="ECO:0000259" key="1">
    <source>
        <dbReference type="PROSITE" id="PS50802"/>
    </source>
</evidence>
<evidence type="ECO:0000313" key="2">
    <source>
        <dbReference type="EMBL" id="CAF3921687.1"/>
    </source>
</evidence>
<dbReference type="PROSITE" id="PS50802">
    <property type="entry name" value="OTU"/>
    <property type="match status" value="1"/>
</dbReference>
<dbReference type="Gene3D" id="3.90.70.80">
    <property type="match status" value="1"/>
</dbReference>
<dbReference type="SUPFAM" id="SSF54001">
    <property type="entry name" value="Cysteine proteinases"/>
    <property type="match status" value="1"/>
</dbReference>
<dbReference type="InterPro" id="IPR050704">
    <property type="entry name" value="Peptidase_C85-like"/>
</dbReference>
<dbReference type="GO" id="GO:0016579">
    <property type="term" value="P:protein deubiquitination"/>
    <property type="evidence" value="ECO:0007669"/>
    <property type="project" value="TreeGrafter"/>
</dbReference>
<dbReference type="Proteomes" id="UP000663868">
    <property type="component" value="Unassembled WGS sequence"/>
</dbReference>
<dbReference type="AlphaFoldDB" id="A0A819IST2"/>
<proteinExistence type="predicted"/>
<sequence>MLILSMDMLNINHIEERLIDKYELNIRLISQIDRSFERALSICLFNSEEEVDSISYTLYSQHDWLFNDECSQHISYIMTAVKIYGITIYIHDNNSENIYQIEEHCPIVHLIKTKLEDDSYIYLATEKKDDIKKSTEEDDEKCEEDISFKLEYIPKFKTICSLNVTTREIESDGNCYFRALSDQISGSQEGYIILRILILDFISDNREVFESSIDHEYFSSWEDFIYKMRQDGTFADPIVVVASAMLLRRQIIIHQHEQRPVLFKPLFSISTSNQIHLVYDSKNLHYSSLLSTDGNKLSIDEFECICA</sequence>
<reference evidence="2" key="1">
    <citation type="submission" date="2021-02" db="EMBL/GenBank/DDBJ databases">
        <authorList>
            <person name="Nowell W R."/>
        </authorList>
    </citation>
    <scope>NUCLEOTIDE SEQUENCE</scope>
</reference>
<dbReference type="PANTHER" id="PTHR12419:SF7">
    <property type="entry name" value="OTU DOMAIN-CONTAINING PROTEIN 3"/>
    <property type="match status" value="1"/>
</dbReference>